<comment type="caution">
    <text evidence="1">The sequence shown here is derived from an EMBL/GenBank/DDBJ whole genome shotgun (WGS) entry which is preliminary data.</text>
</comment>
<evidence type="ECO:0000313" key="1">
    <source>
        <dbReference type="EMBL" id="EMJ5136360.1"/>
    </source>
</evidence>
<protein>
    <submittedName>
        <fullName evidence="1">Pilus assembly protein PilM</fullName>
    </submittedName>
</protein>
<name>A0AAI9DFV1_PROST</name>
<dbReference type="EMBL" id="ABMABF030000020">
    <property type="protein sequence ID" value="EMJ5136360.1"/>
    <property type="molecule type" value="Genomic_DNA"/>
</dbReference>
<accession>A0AAI9DFV1</accession>
<sequence length="283" mass="32868">MYSQLWHVGIDLCQTTIQLVAARRSRKHWHLCECWQHPIPNQISDLSENKKRAILLDILVQWRRKLPKNCQVSIAFPSLRTIKQQITLPEQLTLQQPELGWYLRAQAEKLFPLSIEELTIDYRVINRSAYLNGVRRSEILFWQELFQNSGFILTAIDVAPCVLRYLARLAGLPDESWLVHYRQGEWLWSGPISQPANYNQIQDSDITTLNQLLPLLTETNTSQPHPVYYIGDDHQSQAKHSWNLLQAFQRYSIKLPHQLGDYVIAAGLALRQKDNEGDKYVSG</sequence>
<organism evidence="1">
    <name type="scientific">Providencia stuartii</name>
    <dbReference type="NCBI Taxonomy" id="588"/>
    <lineage>
        <taxon>Bacteria</taxon>
        <taxon>Pseudomonadati</taxon>
        <taxon>Pseudomonadota</taxon>
        <taxon>Gammaproteobacteria</taxon>
        <taxon>Enterobacterales</taxon>
        <taxon>Morganellaceae</taxon>
        <taxon>Providencia</taxon>
    </lineage>
</organism>
<dbReference type="RefSeq" id="WP_140182486.1">
    <property type="nucleotide sequence ID" value="NZ_VAUD01000025.1"/>
</dbReference>
<reference evidence="1" key="1">
    <citation type="submission" date="2024-02" db="EMBL/GenBank/DDBJ databases">
        <authorList>
            <consortium name="Clinical and Environmental Microbiology Branch: Whole genome sequencing antimicrobial resistance pathogens in the healthcare setting"/>
        </authorList>
    </citation>
    <scope>NUCLEOTIDE SEQUENCE</scope>
    <source>
        <strain evidence="1">2021GO-0154</strain>
    </source>
</reference>
<proteinExistence type="predicted"/>
<dbReference type="AlphaFoldDB" id="A0AAI9DFV1"/>
<dbReference type="GeneID" id="92277132"/>
<dbReference type="InterPro" id="IPR005883">
    <property type="entry name" value="PilM"/>
</dbReference>
<dbReference type="Pfam" id="PF11104">
    <property type="entry name" value="PilM_2"/>
    <property type="match status" value="1"/>
</dbReference>
<gene>
    <name evidence="1" type="primary">pilM</name>
    <name evidence="1" type="ORF">RG298_004155</name>
</gene>